<name>A0ABU8MDE1_9PSEU</name>
<feature type="region of interest" description="Disordered" evidence="1">
    <location>
        <begin position="93"/>
        <end position="130"/>
    </location>
</feature>
<dbReference type="EMBL" id="JBBEGM010000017">
    <property type="protein sequence ID" value="MEJ2865360.1"/>
    <property type="molecule type" value="Genomic_DNA"/>
</dbReference>
<sequence>MSTSAELECIERALIGLVCDLEPLSLRRGEPGGREGNWVQQYYGPFPFRAQFIYQPRAGISFRVSFSCTIPAGGPPRRPARAELTQADWNAITTPGSALPGKLRPRAPTTSTTTYPVPEPTRNDSSADARAADCSRRAFDVFGQFARGELTFPEARAALPPEVPPSALTNAVEGVRRYESDGLSTDEAITEAGGAVAETCNY</sequence>
<feature type="compositionally biased region" description="Basic and acidic residues" evidence="1">
    <location>
        <begin position="121"/>
        <end position="130"/>
    </location>
</feature>
<gene>
    <name evidence="2" type="ORF">WCD58_29665</name>
</gene>
<dbReference type="Proteomes" id="UP001369736">
    <property type="component" value="Unassembled WGS sequence"/>
</dbReference>
<evidence type="ECO:0000313" key="2">
    <source>
        <dbReference type="EMBL" id="MEJ2865360.1"/>
    </source>
</evidence>
<keyword evidence="3" id="KW-1185">Reference proteome</keyword>
<evidence type="ECO:0000313" key="3">
    <source>
        <dbReference type="Proteomes" id="UP001369736"/>
    </source>
</evidence>
<dbReference type="RefSeq" id="WP_337706732.1">
    <property type="nucleotide sequence ID" value="NZ_JBBEGM010000017.1"/>
</dbReference>
<proteinExistence type="predicted"/>
<reference evidence="2 3" key="1">
    <citation type="submission" date="2024-03" db="EMBL/GenBank/DDBJ databases">
        <title>Actinomycetospora sp. OC33-EN07, a novel actinomycete isolated from wild orchid (Aerides multiflora).</title>
        <authorList>
            <person name="Suriyachadkun C."/>
        </authorList>
    </citation>
    <scope>NUCLEOTIDE SEQUENCE [LARGE SCALE GENOMIC DNA]</scope>
    <source>
        <strain evidence="2 3">OC33-EN07</strain>
    </source>
</reference>
<accession>A0ABU8MDE1</accession>
<organism evidence="2 3">
    <name type="scientific">Actinomycetospora flava</name>
    <dbReference type="NCBI Taxonomy" id="3129232"/>
    <lineage>
        <taxon>Bacteria</taxon>
        <taxon>Bacillati</taxon>
        <taxon>Actinomycetota</taxon>
        <taxon>Actinomycetes</taxon>
        <taxon>Pseudonocardiales</taxon>
        <taxon>Pseudonocardiaceae</taxon>
        <taxon>Actinomycetospora</taxon>
    </lineage>
</organism>
<comment type="caution">
    <text evidence="2">The sequence shown here is derived from an EMBL/GenBank/DDBJ whole genome shotgun (WGS) entry which is preliminary data.</text>
</comment>
<evidence type="ECO:0000256" key="1">
    <source>
        <dbReference type="SAM" id="MobiDB-lite"/>
    </source>
</evidence>
<protein>
    <submittedName>
        <fullName evidence="2">Uncharacterized protein</fullName>
    </submittedName>
</protein>